<dbReference type="SUPFAM" id="SSF53218">
    <property type="entry name" value="Molybdenum cofactor biosynthesis proteins"/>
    <property type="match status" value="1"/>
</dbReference>
<feature type="domain" description="MoaB/Mog" evidence="1">
    <location>
        <begin position="56"/>
        <end position="225"/>
    </location>
</feature>
<sequence length="312" mass="34999">MLEASTVCQLELAVDPLYLDFFLNFAPTGCSHQHDIAPERVDRLSSDMSHRITTAACLIIGDEVLNAKIKDLNSYSFAKYCFELGIELRKVMVVPDESDEIVEAIRSMQRYDFVVTSGGIGPTHDDITYESLAKAYNLPVEIDKETEARMNRLAKNPPKDRPALERQAALRMATFPRGPNVTKYFVADDLWVPVVAIDHRIHVLPGIPRLFNRLLNGLMPLLVDRLDTRKYIRRYISTKMSESGMAAPLTELQEKYGPDGVKIGSYPHIECGCNTVSIICNHENDLSDKVVAEVIEKVAGHEISADEEAKLH</sequence>
<dbReference type="InterPro" id="IPR001453">
    <property type="entry name" value="MoaB/Mog_dom"/>
</dbReference>
<dbReference type="SMART" id="SM00852">
    <property type="entry name" value="MoCF_biosynth"/>
    <property type="match status" value="1"/>
</dbReference>
<dbReference type="EMBL" id="NDIQ01000022">
    <property type="protein sequence ID" value="PRT56799.1"/>
    <property type="molecule type" value="Genomic_DNA"/>
</dbReference>
<dbReference type="GO" id="GO:0047884">
    <property type="term" value="F:FAD diphosphatase activity"/>
    <property type="evidence" value="ECO:0007669"/>
    <property type="project" value="TreeGrafter"/>
</dbReference>
<dbReference type="Pfam" id="PF24102">
    <property type="entry name" value="FLAD1_M"/>
    <property type="match status" value="1"/>
</dbReference>
<reference evidence="2 3" key="1">
    <citation type="submission" date="2017-04" db="EMBL/GenBank/DDBJ databases">
        <title>Genome sequencing of [Candida] sorbophila.</title>
        <authorList>
            <person name="Ahn J.O."/>
        </authorList>
    </citation>
    <scope>NUCLEOTIDE SEQUENCE [LARGE SCALE GENOMIC DNA]</scope>
    <source>
        <strain evidence="2 3">DS02</strain>
    </source>
</reference>
<proteinExistence type="predicted"/>
<dbReference type="RefSeq" id="XP_024666744.1">
    <property type="nucleotide sequence ID" value="XM_024810976.1"/>
</dbReference>
<dbReference type="OrthoDB" id="448496at2759"/>
<dbReference type="InterPro" id="IPR056596">
    <property type="entry name" value="FLAD1_M"/>
</dbReference>
<dbReference type="Gene3D" id="3.40.980.10">
    <property type="entry name" value="MoaB/Mog-like domain"/>
    <property type="match status" value="1"/>
</dbReference>
<dbReference type="AlphaFoldDB" id="A0A2T0FPB1"/>
<evidence type="ECO:0000259" key="1">
    <source>
        <dbReference type="SMART" id="SM00852"/>
    </source>
</evidence>
<dbReference type="CDD" id="cd00885">
    <property type="entry name" value="cinA"/>
    <property type="match status" value="1"/>
</dbReference>
<organism evidence="2 3">
    <name type="scientific">Wickerhamiella sorbophila</name>
    <dbReference type="NCBI Taxonomy" id="45607"/>
    <lineage>
        <taxon>Eukaryota</taxon>
        <taxon>Fungi</taxon>
        <taxon>Dikarya</taxon>
        <taxon>Ascomycota</taxon>
        <taxon>Saccharomycotina</taxon>
        <taxon>Dipodascomycetes</taxon>
        <taxon>Dipodascales</taxon>
        <taxon>Trichomonascaceae</taxon>
        <taxon>Wickerhamiella</taxon>
    </lineage>
</organism>
<gene>
    <name evidence="2" type="ORF">B9G98_04419</name>
</gene>
<evidence type="ECO:0000313" key="3">
    <source>
        <dbReference type="Proteomes" id="UP000238350"/>
    </source>
</evidence>
<name>A0A2T0FPB1_9ASCO</name>
<dbReference type="GeneID" id="36518167"/>
<dbReference type="PANTHER" id="PTHR47675">
    <property type="entry name" value="MOLYBDOPTERIN BINDING DOMAIN PROTEIN (AFU_ORTHOLOGUE AFUA_5G11210)"/>
    <property type="match status" value="1"/>
</dbReference>
<dbReference type="Proteomes" id="UP000238350">
    <property type="component" value="Unassembled WGS sequence"/>
</dbReference>
<dbReference type="STRING" id="45607.A0A2T0FPB1"/>
<dbReference type="GO" id="GO:0042726">
    <property type="term" value="P:flavin-containing compound metabolic process"/>
    <property type="evidence" value="ECO:0007669"/>
    <property type="project" value="TreeGrafter"/>
</dbReference>
<dbReference type="InterPro" id="IPR036425">
    <property type="entry name" value="MoaB/Mog-like_dom_sf"/>
</dbReference>
<keyword evidence="3" id="KW-1185">Reference proteome</keyword>
<accession>A0A2T0FPB1</accession>
<protein>
    <recommendedName>
        <fullName evidence="1">MoaB/Mog domain-containing protein</fullName>
    </recommendedName>
</protein>
<evidence type="ECO:0000313" key="2">
    <source>
        <dbReference type="EMBL" id="PRT56799.1"/>
    </source>
</evidence>
<comment type="caution">
    <text evidence="2">The sequence shown here is derived from an EMBL/GenBank/DDBJ whole genome shotgun (WGS) entry which is preliminary data.</text>
</comment>
<dbReference type="PANTHER" id="PTHR47675:SF1">
    <property type="entry name" value="MOLYBDOPTERIN BINDING DOMAIN PROTEIN (AFU_ORTHOLOGUE AFUA_5G11210)"/>
    <property type="match status" value="1"/>
</dbReference>
<dbReference type="Pfam" id="PF00994">
    <property type="entry name" value="MoCF_biosynth"/>
    <property type="match status" value="1"/>
</dbReference>